<dbReference type="EMBL" id="JBHLYQ010000064">
    <property type="protein sequence ID" value="MFC0082017.1"/>
    <property type="molecule type" value="Genomic_DNA"/>
</dbReference>
<comment type="caution">
    <text evidence="2">The sequence shown here is derived from an EMBL/GenBank/DDBJ whole genome shotgun (WGS) entry which is preliminary data.</text>
</comment>
<dbReference type="Pfam" id="PF06580">
    <property type="entry name" value="His_kinase"/>
    <property type="match status" value="1"/>
</dbReference>
<accession>A0ABV6C6W3</accession>
<proteinExistence type="predicted"/>
<dbReference type="Gene3D" id="3.30.565.10">
    <property type="entry name" value="Histidine kinase-like ATPase, C-terminal domain"/>
    <property type="match status" value="1"/>
</dbReference>
<keyword evidence="2" id="KW-0808">Transferase</keyword>
<name>A0ABV6C6W3_9ACTN</name>
<feature type="domain" description="Histidine kinase/HSP90-like ATPase" evidence="1">
    <location>
        <begin position="282"/>
        <end position="386"/>
    </location>
</feature>
<dbReference type="Proteomes" id="UP001589788">
    <property type="component" value="Unassembled WGS sequence"/>
</dbReference>
<dbReference type="RefSeq" id="WP_377789401.1">
    <property type="nucleotide sequence ID" value="NZ_JBHLYQ010000064.1"/>
</dbReference>
<dbReference type="SUPFAM" id="SSF55781">
    <property type="entry name" value="GAF domain-like"/>
    <property type="match status" value="1"/>
</dbReference>
<dbReference type="InterPro" id="IPR003594">
    <property type="entry name" value="HATPase_dom"/>
</dbReference>
<reference evidence="2 3" key="1">
    <citation type="submission" date="2024-09" db="EMBL/GenBank/DDBJ databases">
        <authorList>
            <person name="Sun Q."/>
            <person name="Mori K."/>
        </authorList>
    </citation>
    <scope>NUCLEOTIDE SEQUENCE [LARGE SCALE GENOMIC DNA]</scope>
    <source>
        <strain evidence="2 3">JCM 15389</strain>
    </source>
</reference>
<evidence type="ECO:0000313" key="2">
    <source>
        <dbReference type="EMBL" id="MFC0082017.1"/>
    </source>
</evidence>
<dbReference type="SUPFAM" id="SSF55874">
    <property type="entry name" value="ATPase domain of HSP90 chaperone/DNA topoisomerase II/histidine kinase"/>
    <property type="match status" value="1"/>
</dbReference>
<dbReference type="InterPro" id="IPR010559">
    <property type="entry name" value="Sig_transdc_His_kin_internal"/>
</dbReference>
<dbReference type="SMART" id="SM00387">
    <property type="entry name" value="HATPase_c"/>
    <property type="match status" value="1"/>
</dbReference>
<sequence length="393" mass="42160">MRVVLWVAPALLLVGLVFVLRFVVRGGRHLGTPGQRATYAALRRANLATPALRAGLTPTAATRVAPHLQALLGTPGVLLADGDGVLGAVGVDEEHAKLLEPHLASVLQTGQPTILPASALACRRPTGCPLTEAVVLPLAVDGRVVGTLAALDDSAPAGLLRLGGEVARFVATQLELAELDRSRERAARAELQFLRAQISPHFVYNALTAIESYVRSDPDRARRLLVGFAEFTRASFKSHGQFTTMAEELRLVDTYLELERARFGDRFDVTLRVAPETLSVRVPSLILQPIVENAVRHGLEPRRRGRLTITVEDADAEAVVSVDDDGVGTDPTRLQRILSGTADEGSVGLRNVDERLRAVFGDDHGLVVETGIGAGTRVSLRIPKFHLATAQVS</sequence>
<organism evidence="2 3">
    <name type="scientific">Aciditerrimonas ferrireducens</name>
    <dbReference type="NCBI Taxonomy" id="667306"/>
    <lineage>
        <taxon>Bacteria</taxon>
        <taxon>Bacillati</taxon>
        <taxon>Actinomycetota</taxon>
        <taxon>Acidimicrobiia</taxon>
        <taxon>Acidimicrobiales</taxon>
        <taxon>Acidimicrobiaceae</taxon>
        <taxon>Aciditerrimonas</taxon>
    </lineage>
</organism>
<keyword evidence="2" id="KW-0418">Kinase</keyword>
<dbReference type="PANTHER" id="PTHR34220:SF7">
    <property type="entry name" value="SENSOR HISTIDINE KINASE YPDA"/>
    <property type="match status" value="1"/>
</dbReference>
<evidence type="ECO:0000313" key="3">
    <source>
        <dbReference type="Proteomes" id="UP001589788"/>
    </source>
</evidence>
<dbReference type="InterPro" id="IPR036890">
    <property type="entry name" value="HATPase_C_sf"/>
</dbReference>
<dbReference type="PANTHER" id="PTHR34220">
    <property type="entry name" value="SENSOR HISTIDINE KINASE YPDA"/>
    <property type="match status" value="1"/>
</dbReference>
<dbReference type="InterPro" id="IPR050640">
    <property type="entry name" value="Bact_2-comp_sensor_kinase"/>
</dbReference>
<dbReference type="GO" id="GO:0016301">
    <property type="term" value="F:kinase activity"/>
    <property type="evidence" value="ECO:0007669"/>
    <property type="project" value="UniProtKB-KW"/>
</dbReference>
<keyword evidence="3" id="KW-1185">Reference proteome</keyword>
<protein>
    <submittedName>
        <fullName evidence="2">Histidine kinase</fullName>
    </submittedName>
</protein>
<evidence type="ECO:0000259" key="1">
    <source>
        <dbReference type="SMART" id="SM00387"/>
    </source>
</evidence>
<dbReference type="Pfam" id="PF02518">
    <property type="entry name" value="HATPase_c"/>
    <property type="match status" value="1"/>
</dbReference>
<gene>
    <name evidence="2" type="ORF">ACFFRE_07630</name>
</gene>